<sequence>MAIDQDVENGANKAKAEMREPFIKQMKKGDDEFQRTSSNKGSIAIVLLSTFVAVLGSYAFGSCVGYSAPIQSAIREDLGLSLAEFSFFGSLLNIGAMIGAITSGHIADFMGRKGAMRMSAGFSILGWSSIYFTQGALLLNAGRFLTGCGIGVFSYVVPIYIAEIAPKDLRGGLATLNQVDNSEANVEKHAKAGYQEEFGGALRKLRGDNADISEEAAEIQDYLENLQHQPKARMLDLFQKRYRSSLTIGVGLFMLQQFGGVNGIGFYASETFVSAGFPSGETGIIAFACLEIPVTALGAFLVDNYGRKPLLLISASGTFLGSFLAGTSFLLQDHNLLKGWIPTLVLAGLLIYMGSFSIGMGAIPWVVMSEIFPINVKGAAGSLVNLAHWSGSWAVSYAFNFLMQWSSSGTFYLFSSVCAATVLFVAKYTSPDRGAVQPRATRPSHGAASSSSMKPWEFTDPEMRRKKMIAKYKVYTVAGKVKDSLRKGLRWIKNKCSEIVHGY</sequence>
<feature type="transmembrane region" description="Helical" evidence="9">
    <location>
        <begin position="309"/>
        <end position="331"/>
    </location>
</feature>
<feature type="transmembrane region" description="Helical" evidence="9">
    <location>
        <begin position="411"/>
        <end position="429"/>
    </location>
</feature>
<feature type="region of interest" description="Disordered" evidence="8">
    <location>
        <begin position="433"/>
        <end position="456"/>
    </location>
</feature>
<dbReference type="SUPFAM" id="SSF103473">
    <property type="entry name" value="MFS general substrate transporter"/>
    <property type="match status" value="1"/>
</dbReference>
<keyword evidence="6 9" id="KW-1133">Transmembrane helix</keyword>
<feature type="transmembrane region" description="Helical" evidence="9">
    <location>
        <begin position="119"/>
        <end position="138"/>
    </location>
</feature>
<comment type="similarity">
    <text evidence="2">Belongs to the major facilitator superfamily. Sugar transporter (TC 2.A.1.1) family.</text>
</comment>
<evidence type="ECO:0000256" key="3">
    <source>
        <dbReference type="ARBA" id="ARBA00022448"/>
    </source>
</evidence>
<keyword evidence="3" id="KW-0813">Transport</keyword>
<evidence type="ECO:0000256" key="9">
    <source>
        <dbReference type="SAM" id="Phobius"/>
    </source>
</evidence>
<evidence type="ECO:0000256" key="4">
    <source>
        <dbReference type="ARBA" id="ARBA00022597"/>
    </source>
</evidence>
<comment type="caution">
    <text evidence="11">The sequence shown here is derived from an EMBL/GenBank/DDBJ whole genome shotgun (WGS) entry which is preliminary data.</text>
</comment>
<dbReference type="InterPro" id="IPR044775">
    <property type="entry name" value="MFS_ERD6/Tret1-like"/>
</dbReference>
<evidence type="ECO:0000256" key="7">
    <source>
        <dbReference type="ARBA" id="ARBA00023136"/>
    </source>
</evidence>
<dbReference type="PRINTS" id="PR00171">
    <property type="entry name" value="SUGRTRNSPORT"/>
</dbReference>
<dbReference type="PROSITE" id="PS50850">
    <property type="entry name" value="MFS"/>
    <property type="match status" value="1"/>
</dbReference>
<dbReference type="InterPro" id="IPR003663">
    <property type="entry name" value="Sugar/inositol_transpt"/>
</dbReference>
<dbReference type="Pfam" id="PF00083">
    <property type="entry name" value="Sugar_tr"/>
    <property type="match status" value="2"/>
</dbReference>
<feature type="domain" description="Major facilitator superfamily (MFS) profile" evidence="10">
    <location>
        <begin position="42"/>
        <end position="433"/>
    </location>
</feature>
<evidence type="ECO:0000259" key="10">
    <source>
        <dbReference type="PROSITE" id="PS50850"/>
    </source>
</evidence>
<dbReference type="AlphaFoldDB" id="A0AAD5J1S6"/>
<reference evidence="11" key="1">
    <citation type="journal article" date="2022" name="Plant J.">
        <title>Strategies of tolerance reflected in two North American maple genomes.</title>
        <authorList>
            <person name="McEvoy S.L."/>
            <person name="Sezen U.U."/>
            <person name="Trouern-Trend A."/>
            <person name="McMahon S.M."/>
            <person name="Schaberg P.G."/>
            <person name="Yang J."/>
            <person name="Wegrzyn J.L."/>
            <person name="Swenson N.G."/>
        </authorList>
    </citation>
    <scope>NUCLEOTIDE SEQUENCE</scope>
    <source>
        <strain evidence="11">91603</strain>
    </source>
</reference>
<evidence type="ECO:0000256" key="5">
    <source>
        <dbReference type="ARBA" id="ARBA00022692"/>
    </source>
</evidence>
<dbReference type="PROSITE" id="PS00216">
    <property type="entry name" value="SUGAR_TRANSPORT_1"/>
    <property type="match status" value="1"/>
</dbReference>
<accession>A0AAD5J1S6</accession>
<dbReference type="GO" id="GO:0016020">
    <property type="term" value="C:membrane"/>
    <property type="evidence" value="ECO:0007669"/>
    <property type="project" value="UniProtKB-SubCell"/>
</dbReference>
<dbReference type="CDD" id="cd17358">
    <property type="entry name" value="MFS_GLUT6_8_Class3_like"/>
    <property type="match status" value="1"/>
</dbReference>
<feature type="transmembrane region" description="Helical" evidence="9">
    <location>
        <begin position="246"/>
        <end position="268"/>
    </location>
</feature>
<evidence type="ECO:0000313" key="11">
    <source>
        <dbReference type="EMBL" id="KAI9181782.1"/>
    </source>
</evidence>
<comment type="subcellular location">
    <subcellularLocation>
        <location evidence="1">Membrane</location>
        <topology evidence="1">Multi-pass membrane protein</topology>
    </subcellularLocation>
</comment>
<dbReference type="Gene3D" id="1.20.1250.20">
    <property type="entry name" value="MFS general substrate transporter like domains"/>
    <property type="match status" value="2"/>
</dbReference>
<keyword evidence="12" id="KW-1185">Reference proteome</keyword>
<feature type="transmembrane region" description="Helical" evidence="9">
    <location>
        <begin position="87"/>
        <end position="107"/>
    </location>
</feature>
<organism evidence="11 12">
    <name type="scientific">Acer negundo</name>
    <name type="common">Box elder</name>
    <dbReference type="NCBI Taxonomy" id="4023"/>
    <lineage>
        <taxon>Eukaryota</taxon>
        <taxon>Viridiplantae</taxon>
        <taxon>Streptophyta</taxon>
        <taxon>Embryophyta</taxon>
        <taxon>Tracheophyta</taxon>
        <taxon>Spermatophyta</taxon>
        <taxon>Magnoliopsida</taxon>
        <taxon>eudicotyledons</taxon>
        <taxon>Gunneridae</taxon>
        <taxon>Pentapetalae</taxon>
        <taxon>rosids</taxon>
        <taxon>malvids</taxon>
        <taxon>Sapindales</taxon>
        <taxon>Sapindaceae</taxon>
        <taxon>Hippocastanoideae</taxon>
        <taxon>Acereae</taxon>
        <taxon>Acer</taxon>
    </lineage>
</organism>
<dbReference type="InterPro" id="IPR005828">
    <property type="entry name" value="MFS_sugar_transport-like"/>
</dbReference>
<dbReference type="Proteomes" id="UP001064489">
    <property type="component" value="Chromosome 4"/>
</dbReference>
<evidence type="ECO:0000256" key="2">
    <source>
        <dbReference type="ARBA" id="ARBA00010992"/>
    </source>
</evidence>
<evidence type="ECO:0000256" key="8">
    <source>
        <dbReference type="SAM" id="MobiDB-lite"/>
    </source>
</evidence>
<feature type="transmembrane region" description="Helical" evidence="9">
    <location>
        <begin position="379"/>
        <end position="399"/>
    </location>
</feature>
<evidence type="ECO:0000256" key="1">
    <source>
        <dbReference type="ARBA" id="ARBA00004141"/>
    </source>
</evidence>
<evidence type="ECO:0000256" key="6">
    <source>
        <dbReference type="ARBA" id="ARBA00022989"/>
    </source>
</evidence>
<dbReference type="GO" id="GO:0051119">
    <property type="term" value="F:sugar transmembrane transporter activity"/>
    <property type="evidence" value="ECO:0007669"/>
    <property type="project" value="InterPro"/>
</dbReference>
<proteinExistence type="inferred from homology"/>
<keyword evidence="7 9" id="KW-0472">Membrane</keyword>
<dbReference type="PANTHER" id="PTHR48021">
    <property type="match status" value="1"/>
</dbReference>
<dbReference type="InterPro" id="IPR021899">
    <property type="entry name" value="DUF3511"/>
</dbReference>
<dbReference type="InterPro" id="IPR036259">
    <property type="entry name" value="MFS_trans_sf"/>
</dbReference>
<dbReference type="EMBL" id="JAJSOW010000101">
    <property type="protein sequence ID" value="KAI9181782.1"/>
    <property type="molecule type" value="Genomic_DNA"/>
</dbReference>
<feature type="transmembrane region" description="Helical" evidence="9">
    <location>
        <begin position="43"/>
        <end position="67"/>
    </location>
</feature>
<name>A0AAD5J1S6_ACENE</name>
<dbReference type="Pfam" id="PF12023">
    <property type="entry name" value="DUF3511"/>
    <property type="match status" value="1"/>
</dbReference>
<keyword evidence="5 9" id="KW-0812">Transmembrane</keyword>
<feature type="transmembrane region" description="Helical" evidence="9">
    <location>
        <begin position="144"/>
        <end position="162"/>
    </location>
</feature>
<feature type="transmembrane region" description="Helical" evidence="9">
    <location>
        <begin position="283"/>
        <end position="302"/>
    </location>
</feature>
<evidence type="ECO:0000313" key="12">
    <source>
        <dbReference type="Proteomes" id="UP001064489"/>
    </source>
</evidence>
<dbReference type="InterPro" id="IPR050549">
    <property type="entry name" value="MFS_Trehalose_Transporter"/>
</dbReference>
<dbReference type="InterPro" id="IPR020846">
    <property type="entry name" value="MFS_dom"/>
</dbReference>
<keyword evidence="4" id="KW-0762">Sugar transport</keyword>
<feature type="transmembrane region" description="Helical" evidence="9">
    <location>
        <begin position="343"/>
        <end position="367"/>
    </location>
</feature>
<reference evidence="11" key="2">
    <citation type="submission" date="2023-02" db="EMBL/GenBank/DDBJ databases">
        <authorList>
            <person name="Swenson N.G."/>
            <person name="Wegrzyn J.L."/>
            <person name="Mcevoy S.L."/>
        </authorList>
    </citation>
    <scope>NUCLEOTIDE SEQUENCE</scope>
    <source>
        <strain evidence="11">91603</strain>
        <tissue evidence="11">Leaf</tissue>
    </source>
</reference>
<gene>
    <name evidence="11" type="ORF">LWI28_018536</name>
</gene>
<protein>
    <recommendedName>
        <fullName evidence="10">Major facilitator superfamily (MFS) profile domain-containing protein</fullName>
    </recommendedName>
</protein>
<dbReference type="InterPro" id="IPR005829">
    <property type="entry name" value="Sugar_transporter_CS"/>
</dbReference>
<dbReference type="PANTHER" id="PTHR48021:SF69">
    <property type="entry name" value="SUGAR TRANSPORTER ERD6-LIKE 16"/>
    <property type="match status" value="1"/>
</dbReference>